<organism evidence="2">
    <name type="scientific">marine sediment metagenome</name>
    <dbReference type="NCBI Taxonomy" id="412755"/>
    <lineage>
        <taxon>unclassified sequences</taxon>
        <taxon>metagenomes</taxon>
        <taxon>ecological metagenomes</taxon>
    </lineage>
</organism>
<name>X1VDA8_9ZZZZ</name>
<dbReference type="Pfam" id="PF01740">
    <property type="entry name" value="STAS"/>
    <property type="match status" value="1"/>
</dbReference>
<dbReference type="InterPro" id="IPR002645">
    <property type="entry name" value="STAS_dom"/>
</dbReference>
<comment type="caution">
    <text evidence="2">The sequence shown here is derived from an EMBL/GenBank/DDBJ whole genome shotgun (WGS) entry which is preliminary data.</text>
</comment>
<dbReference type="Gene3D" id="3.30.750.24">
    <property type="entry name" value="STAS domain"/>
    <property type="match status" value="1"/>
</dbReference>
<proteinExistence type="predicted"/>
<dbReference type="AlphaFoldDB" id="X1VDA8"/>
<dbReference type="EMBL" id="BARW01026128">
    <property type="protein sequence ID" value="GAJ15437.1"/>
    <property type="molecule type" value="Genomic_DNA"/>
</dbReference>
<dbReference type="SUPFAM" id="SSF52091">
    <property type="entry name" value="SpoIIaa-like"/>
    <property type="match status" value="1"/>
</dbReference>
<evidence type="ECO:0000313" key="2">
    <source>
        <dbReference type="EMBL" id="GAJ15437.1"/>
    </source>
</evidence>
<dbReference type="PROSITE" id="PS50801">
    <property type="entry name" value="STAS"/>
    <property type="match status" value="1"/>
</dbReference>
<dbReference type="CDD" id="cd07043">
    <property type="entry name" value="STAS_anti-anti-sigma_factors"/>
    <property type="match status" value="1"/>
</dbReference>
<gene>
    <name evidence="2" type="ORF">S12H4_42662</name>
</gene>
<feature type="domain" description="STAS" evidence="1">
    <location>
        <begin position="8"/>
        <end position="84"/>
    </location>
</feature>
<evidence type="ECO:0000259" key="1">
    <source>
        <dbReference type="PROSITE" id="PS50801"/>
    </source>
</evidence>
<accession>X1VDA8</accession>
<dbReference type="InterPro" id="IPR036513">
    <property type="entry name" value="STAS_dom_sf"/>
</dbReference>
<reference evidence="2" key="1">
    <citation type="journal article" date="2014" name="Front. Microbiol.">
        <title>High frequency of phylogenetically diverse reductive dehalogenase-homologous genes in deep subseafloor sedimentary metagenomes.</title>
        <authorList>
            <person name="Kawai M."/>
            <person name="Futagami T."/>
            <person name="Toyoda A."/>
            <person name="Takaki Y."/>
            <person name="Nishi S."/>
            <person name="Hori S."/>
            <person name="Arai W."/>
            <person name="Tsubouchi T."/>
            <person name="Morono Y."/>
            <person name="Uchiyama I."/>
            <person name="Ito T."/>
            <person name="Fujiyama A."/>
            <person name="Inagaki F."/>
            <person name="Takami H."/>
        </authorList>
    </citation>
    <scope>NUCLEOTIDE SEQUENCE</scope>
    <source>
        <strain evidence="2">Expedition CK06-06</strain>
    </source>
</reference>
<protein>
    <recommendedName>
        <fullName evidence="1">STAS domain-containing protein</fullName>
    </recommendedName>
</protein>
<sequence>MKTREIILKEKFAHNISTRAAIENIFNFSTNYLELVIIDFSEINFISSSAAHQIVIEMKALKKLGVELNFINTSDNVQRMINLAKTDRKNIFTTHEVSVHYATNKSDLEKLFL</sequence>